<comment type="caution">
    <text evidence="1">The sequence shown here is derived from an EMBL/GenBank/DDBJ whole genome shotgun (WGS) entry which is preliminary data.</text>
</comment>
<evidence type="ECO:0000313" key="1">
    <source>
        <dbReference type="EMBL" id="KAH7653191.1"/>
    </source>
</evidence>
<name>A0ACB7TYQ9_DIOAL</name>
<gene>
    <name evidence="1" type="ORF">IHE45_19G065900</name>
</gene>
<keyword evidence="2" id="KW-1185">Reference proteome</keyword>
<proteinExistence type="predicted"/>
<reference evidence="2" key="1">
    <citation type="journal article" date="2022" name="Nat. Commun.">
        <title>Chromosome evolution and the genetic basis of agronomically important traits in greater yam.</title>
        <authorList>
            <person name="Bredeson J.V."/>
            <person name="Lyons J.B."/>
            <person name="Oniyinde I.O."/>
            <person name="Okereke N.R."/>
            <person name="Kolade O."/>
            <person name="Nnabue I."/>
            <person name="Nwadili C.O."/>
            <person name="Hribova E."/>
            <person name="Parker M."/>
            <person name="Nwogha J."/>
            <person name="Shu S."/>
            <person name="Carlson J."/>
            <person name="Kariba R."/>
            <person name="Muthemba S."/>
            <person name="Knop K."/>
            <person name="Barton G.J."/>
            <person name="Sherwood A.V."/>
            <person name="Lopez-Montes A."/>
            <person name="Asiedu R."/>
            <person name="Jamnadass R."/>
            <person name="Muchugi A."/>
            <person name="Goodstein D."/>
            <person name="Egesi C.N."/>
            <person name="Featherston J."/>
            <person name="Asfaw A."/>
            <person name="Simpson G.G."/>
            <person name="Dolezel J."/>
            <person name="Hendre P.S."/>
            <person name="Van Deynze A."/>
            <person name="Kumar P.L."/>
            <person name="Obidiegwu J.E."/>
            <person name="Bhattacharjee R."/>
            <person name="Rokhsar D.S."/>
        </authorList>
    </citation>
    <scope>NUCLEOTIDE SEQUENCE [LARGE SCALE GENOMIC DNA]</scope>
    <source>
        <strain evidence="2">cv. TDa95/00328</strain>
    </source>
</reference>
<protein>
    <submittedName>
        <fullName evidence="1">Uncharacterized protein</fullName>
    </submittedName>
</protein>
<organism evidence="1 2">
    <name type="scientific">Dioscorea alata</name>
    <name type="common">Purple yam</name>
    <dbReference type="NCBI Taxonomy" id="55571"/>
    <lineage>
        <taxon>Eukaryota</taxon>
        <taxon>Viridiplantae</taxon>
        <taxon>Streptophyta</taxon>
        <taxon>Embryophyta</taxon>
        <taxon>Tracheophyta</taxon>
        <taxon>Spermatophyta</taxon>
        <taxon>Magnoliopsida</taxon>
        <taxon>Liliopsida</taxon>
        <taxon>Dioscoreales</taxon>
        <taxon>Dioscoreaceae</taxon>
        <taxon>Dioscorea</taxon>
    </lineage>
</organism>
<dbReference type="Proteomes" id="UP000827976">
    <property type="component" value="Chromosome 19"/>
</dbReference>
<dbReference type="EMBL" id="CM037029">
    <property type="protein sequence ID" value="KAH7653191.1"/>
    <property type="molecule type" value="Genomic_DNA"/>
</dbReference>
<evidence type="ECO:0000313" key="2">
    <source>
        <dbReference type="Proteomes" id="UP000827976"/>
    </source>
</evidence>
<accession>A0ACB7TYQ9</accession>
<sequence>MQNKLQEEGDKNKETILSSPLPLVEHFGLVLKRKSSYSRGLGIKGITFKSQDKSQILAEAEAAKKHANDLSGEVASLTEITKKQDEEIQGQRAAIEKQAMEMKQISAVFAHLANTKVIPALAPIGDPSNATISSASTSEVGRNS</sequence>